<dbReference type="AlphaFoldDB" id="A0A8H5D133"/>
<accession>A0A8H5D133</accession>
<keyword evidence="4" id="KW-1185">Reference proteome</keyword>
<reference evidence="3 4" key="1">
    <citation type="journal article" date="2020" name="ISME J.">
        <title>Uncovering the hidden diversity of litter-decomposition mechanisms in mushroom-forming fungi.</title>
        <authorList>
            <person name="Floudas D."/>
            <person name="Bentzer J."/>
            <person name="Ahren D."/>
            <person name="Johansson T."/>
            <person name="Persson P."/>
            <person name="Tunlid A."/>
        </authorList>
    </citation>
    <scope>NUCLEOTIDE SEQUENCE [LARGE SCALE GENOMIC DNA]</scope>
    <source>
        <strain evidence="3 4">CBS 291.85</strain>
    </source>
</reference>
<comment type="caution">
    <text evidence="3">The sequence shown here is derived from an EMBL/GenBank/DDBJ whole genome shotgun (WGS) entry which is preliminary data.</text>
</comment>
<evidence type="ECO:0000259" key="2">
    <source>
        <dbReference type="Pfam" id="PF20415"/>
    </source>
</evidence>
<dbReference type="Proteomes" id="UP000559256">
    <property type="component" value="Unassembled WGS sequence"/>
</dbReference>
<sequence length="348" mass="37559">MSGIGLTARIVGGGIRSWRADLCWLMYAHNSSSNLPSHSVYTPSLHSHYTATSSTLVNSDHRTRSTTSSHTLVDGYPYDADASFKSNGSHGRASHVPFSPSSSVSDATWGEGPPSHYSVHHALPAASPFRSSHYASSLSSVSPHTQYGSPIPSTPRTAQSPSYTFKDLSNLSSNTSYITPYSLHPFLINPSSSGLFIDLTRHLSSSSSPSLSSPATSTPKSRLLLRLTRISPDLFLVVNPHSTSTITVSDIFHTLTAFLLSPLSHPSELARLPPNTQKRGKDGFGARSSQGIHVYKRGMLWGDCLGVDLERGRAKTKFGGLVFSGVFPAFRFEDGYEAAEGVWEVVFV</sequence>
<proteinExistence type="predicted"/>
<gene>
    <name evidence="3" type="ORF">D9758_010370</name>
</gene>
<feature type="region of interest" description="Disordered" evidence="1">
    <location>
        <begin position="141"/>
        <end position="161"/>
    </location>
</feature>
<dbReference type="Pfam" id="PF20415">
    <property type="entry name" value="DUF6699"/>
    <property type="match status" value="1"/>
</dbReference>
<name>A0A8H5D133_9AGAR</name>
<evidence type="ECO:0000256" key="1">
    <source>
        <dbReference type="SAM" id="MobiDB-lite"/>
    </source>
</evidence>
<evidence type="ECO:0000313" key="3">
    <source>
        <dbReference type="EMBL" id="KAF5350813.1"/>
    </source>
</evidence>
<organism evidence="3 4">
    <name type="scientific">Tetrapyrgos nigripes</name>
    <dbReference type="NCBI Taxonomy" id="182062"/>
    <lineage>
        <taxon>Eukaryota</taxon>
        <taxon>Fungi</taxon>
        <taxon>Dikarya</taxon>
        <taxon>Basidiomycota</taxon>
        <taxon>Agaricomycotina</taxon>
        <taxon>Agaricomycetes</taxon>
        <taxon>Agaricomycetidae</taxon>
        <taxon>Agaricales</taxon>
        <taxon>Marasmiineae</taxon>
        <taxon>Marasmiaceae</taxon>
        <taxon>Tetrapyrgos</taxon>
    </lineage>
</organism>
<dbReference type="OrthoDB" id="10644069at2759"/>
<feature type="domain" description="DUF6699" evidence="2">
    <location>
        <begin position="201"/>
        <end position="321"/>
    </location>
</feature>
<dbReference type="InterPro" id="IPR046522">
    <property type="entry name" value="DUF6699"/>
</dbReference>
<feature type="region of interest" description="Disordered" evidence="1">
    <location>
        <begin position="89"/>
        <end position="111"/>
    </location>
</feature>
<feature type="compositionally biased region" description="Low complexity" evidence="1">
    <location>
        <begin position="94"/>
        <end position="105"/>
    </location>
</feature>
<dbReference type="EMBL" id="JAACJM010000073">
    <property type="protein sequence ID" value="KAF5350813.1"/>
    <property type="molecule type" value="Genomic_DNA"/>
</dbReference>
<evidence type="ECO:0000313" key="4">
    <source>
        <dbReference type="Proteomes" id="UP000559256"/>
    </source>
</evidence>
<protein>
    <recommendedName>
        <fullName evidence="2">DUF6699 domain-containing protein</fullName>
    </recommendedName>
</protein>